<keyword evidence="2" id="KW-0539">Nucleus</keyword>
<dbReference type="Proteomes" id="UP001338125">
    <property type="component" value="Unassembled WGS sequence"/>
</dbReference>
<reference evidence="5 6" key="1">
    <citation type="submission" date="2024-01" db="EMBL/GenBank/DDBJ databases">
        <title>Complete genome of Cladobotryum mycophilum ATHUM6906.</title>
        <authorList>
            <person name="Christinaki A.C."/>
            <person name="Myridakis A.I."/>
            <person name="Kouvelis V.N."/>
        </authorList>
    </citation>
    <scope>NUCLEOTIDE SEQUENCE [LARGE SCALE GENOMIC DNA]</scope>
    <source>
        <strain evidence="5 6">ATHUM6906</strain>
    </source>
</reference>
<dbReference type="SUPFAM" id="SSF57701">
    <property type="entry name" value="Zn2/Cys6 DNA-binding domain"/>
    <property type="match status" value="1"/>
</dbReference>
<dbReference type="Gene3D" id="4.10.240.10">
    <property type="entry name" value="Zn(2)-C6 fungal-type DNA-binding domain"/>
    <property type="match status" value="1"/>
</dbReference>
<sequence length="542" mass="60717">MGRTARPLSNVTQCWECLRRKTYCDGTLPVCDICRRAGIVCPGFGDRKPLTWLPPGKVSRLPNGRTIKKMAAKSKAEDAAAAAAPASKTKAKTKTKLAIQQPSPESLDWDGEPESDESSESGDDFFGSGITVRRQRARGGQQRQQQQQHYLTIIPMDLRPEDWDYIDNVNFWNSQVVPSINTTLVKSRHKTFRMEDTALRNMKSSCRHAFSCLSLSIRILCVASAHGLYGDTTNSGPVAHLWSSFYRQLSQALPALNEEIRMSSSEDLSDVFTSIHFIIIVEAFITHNRSQIWRTHAAGFLSLMNHCGGLRALISSPPTPRGTLLRFIIYMTQINSTGPRRSIIKGVCDLDTDDISKLYSMIPNTVHLCPASLFIEIFRINRLRLQEEMNPSQLFLPGHSPLCDILKRIDAVPPQMGRRGPLPLAREHPTGRPALQIRSRHGMSCDRLIAHYRAKLFEQLGEAIAIPIRIDNIFWPVLVAGVAAGSGYPAERALVDRYISMAVRDPFMGNGPPTALWVMRRFWDSGRTGWDDCFDQSYPLLA</sequence>
<evidence type="ECO:0000256" key="3">
    <source>
        <dbReference type="SAM" id="MobiDB-lite"/>
    </source>
</evidence>
<feature type="region of interest" description="Disordered" evidence="3">
    <location>
        <begin position="78"/>
        <end position="127"/>
    </location>
</feature>
<feature type="domain" description="Zn(2)-C6 fungal-type" evidence="4">
    <location>
        <begin position="14"/>
        <end position="42"/>
    </location>
</feature>
<gene>
    <name evidence="5" type="ORF">PT974_10446</name>
</gene>
<feature type="compositionally biased region" description="Low complexity" evidence="3">
    <location>
        <begin position="79"/>
        <end position="88"/>
    </location>
</feature>
<dbReference type="InterPro" id="IPR021858">
    <property type="entry name" value="Fun_TF"/>
</dbReference>
<feature type="compositionally biased region" description="Acidic residues" evidence="3">
    <location>
        <begin position="107"/>
        <end position="123"/>
    </location>
</feature>
<dbReference type="InterPro" id="IPR001138">
    <property type="entry name" value="Zn2Cys6_DnaBD"/>
</dbReference>
<comment type="subcellular location">
    <subcellularLocation>
        <location evidence="1">Nucleus</location>
    </subcellularLocation>
</comment>
<dbReference type="CDD" id="cd00067">
    <property type="entry name" value="GAL4"/>
    <property type="match status" value="1"/>
</dbReference>
<organism evidence="5 6">
    <name type="scientific">Cladobotryum mycophilum</name>
    <dbReference type="NCBI Taxonomy" id="491253"/>
    <lineage>
        <taxon>Eukaryota</taxon>
        <taxon>Fungi</taxon>
        <taxon>Dikarya</taxon>
        <taxon>Ascomycota</taxon>
        <taxon>Pezizomycotina</taxon>
        <taxon>Sordariomycetes</taxon>
        <taxon>Hypocreomycetidae</taxon>
        <taxon>Hypocreales</taxon>
        <taxon>Hypocreaceae</taxon>
        <taxon>Cladobotryum</taxon>
    </lineage>
</organism>
<keyword evidence="6" id="KW-1185">Reference proteome</keyword>
<comment type="caution">
    <text evidence="5">The sequence shown here is derived from an EMBL/GenBank/DDBJ whole genome shotgun (WGS) entry which is preliminary data.</text>
</comment>
<evidence type="ECO:0000313" key="5">
    <source>
        <dbReference type="EMBL" id="KAK5988948.1"/>
    </source>
</evidence>
<evidence type="ECO:0000313" key="6">
    <source>
        <dbReference type="Proteomes" id="UP001338125"/>
    </source>
</evidence>
<protein>
    <submittedName>
        <fullName evidence="5">Phomenoic acid biosynthesis cluster-specific transcriptional regulator-like protein</fullName>
    </submittedName>
</protein>
<evidence type="ECO:0000259" key="4">
    <source>
        <dbReference type="Pfam" id="PF00172"/>
    </source>
</evidence>
<dbReference type="InterPro" id="IPR036864">
    <property type="entry name" value="Zn2-C6_fun-type_DNA-bd_sf"/>
</dbReference>
<dbReference type="PANTHER" id="PTHR37534:SF46">
    <property type="entry name" value="ZN(II)2CYS6 TRANSCRIPTION FACTOR (EUROFUNG)"/>
    <property type="match status" value="1"/>
</dbReference>
<name>A0ABR0SA11_9HYPO</name>
<accession>A0ABR0SA11</accession>
<dbReference type="EMBL" id="JAVFKD010000015">
    <property type="protein sequence ID" value="KAK5988948.1"/>
    <property type="molecule type" value="Genomic_DNA"/>
</dbReference>
<evidence type="ECO:0000256" key="2">
    <source>
        <dbReference type="ARBA" id="ARBA00023242"/>
    </source>
</evidence>
<dbReference type="Pfam" id="PF11951">
    <property type="entry name" value="Fungal_trans_2"/>
    <property type="match status" value="1"/>
</dbReference>
<proteinExistence type="predicted"/>
<dbReference type="Pfam" id="PF00172">
    <property type="entry name" value="Zn_clus"/>
    <property type="match status" value="1"/>
</dbReference>
<evidence type="ECO:0000256" key="1">
    <source>
        <dbReference type="ARBA" id="ARBA00004123"/>
    </source>
</evidence>
<dbReference type="PANTHER" id="PTHR37534">
    <property type="entry name" value="TRANSCRIPTIONAL ACTIVATOR PROTEIN UGA3"/>
    <property type="match status" value="1"/>
</dbReference>